<organism evidence="1 2">
    <name type="scientific">Eumeta variegata</name>
    <name type="common">Bagworm moth</name>
    <name type="synonym">Eumeta japonica</name>
    <dbReference type="NCBI Taxonomy" id="151549"/>
    <lineage>
        <taxon>Eukaryota</taxon>
        <taxon>Metazoa</taxon>
        <taxon>Ecdysozoa</taxon>
        <taxon>Arthropoda</taxon>
        <taxon>Hexapoda</taxon>
        <taxon>Insecta</taxon>
        <taxon>Pterygota</taxon>
        <taxon>Neoptera</taxon>
        <taxon>Endopterygota</taxon>
        <taxon>Lepidoptera</taxon>
        <taxon>Glossata</taxon>
        <taxon>Ditrysia</taxon>
        <taxon>Tineoidea</taxon>
        <taxon>Psychidae</taxon>
        <taxon>Oiketicinae</taxon>
        <taxon>Eumeta</taxon>
    </lineage>
</organism>
<dbReference type="AlphaFoldDB" id="A0A4C1ULL2"/>
<comment type="caution">
    <text evidence="1">The sequence shown here is derived from an EMBL/GenBank/DDBJ whole genome shotgun (WGS) entry which is preliminary data.</text>
</comment>
<name>A0A4C1ULL2_EUMVA</name>
<dbReference type="Proteomes" id="UP000299102">
    <property type="component" value="Unassembled WGS sequence"/>
</dbReference>
<sequence length="161" mass="18730">MLHSTSLLHENASARPVKYVSFRFSRRILTCRRIFGCFCQSVHAPDVSKPLEEREEFWAEVRDVSVKCYRNERILKFGDFIGWVDVQRDGYEKVLDMEKAHDKVKKTDLWRTLPMYDVRSVLILALQSLHRGSSACDRINGSYTDWFDIHRGVIQGCVASS</sequence>
<dbReference type="STRING" id="151549.A0A4C1ULL2"/>
<dbReference type="OrthoDB" id="7362285at2759"/>
<evidence type="ECO:0000313" key="1">
    <source>
        <dbReference type="EMBL" id="GBP26862.1"/>
    </source>
</evidence>
<evidence type="ECO:0000313" key="2">
    <source>
        <dbReference type="Proteomes" id="UP000299102"/>
    </source>
</evidence>
<protein>
    <submittedName>
        <fullName evidence="1">Uncharacterized protein</fullName>
    </submittedName>
</protein>
<accession>A0A4C1ULL2</accession>
<proteinExistence type="predicted"/>
<dbReference type="EMBL" id="BGZK01000186">
    <property type="protein sequence ID" value="GBP26862.1"/>
    <property type="molecule type" value="Genomic_DNA"/>
</dbReference>
<keyword evidence="2" id="KW-1185">Reference proteome</keyword>
<reference evidence="1 2" key="1">
    <citation type="journal article" date="2019" name="Commun. Biol.">
        <title>The bagworm genome reveals a unique fibroin gene that provides high tensile strength.</title>
        <authorList>
            <person name="Kono N."/>
            <person name="Nakamura H."/>
            <person name="Ohtoshi R."/>
            <person name="Tomita M."/>
            <person name="Numata K."/>
            <person name="Arakawa K."/>
        </authorList>
    </citation>
    <scope>NUCLEOTIDE SEQUENCE [LARGE SCALE GENOMIC DNA]</scope>
</reference>
<gene>
    <name evidence="1" type="ORF">EVAR_16442_1</name>
</gene>